<gene>
    <name evidence="3" type="ORF">VB738_14505</name>
</gene>
<evidence type="ECO:0000313" key="4">
    <source>
        <dbReference type="Proteomes" id="UP001304461"/>
    </source>
</evidence>
<dbReference type="PROSITE" id="PS50042">
    <property type="entry name" value="CNMP_BINDING_3"/>
    <property type="match status" value="1"/>
</dbReference>
<keyword evidence="1" id="KW-0812">Transmembrane</keyword>
<dbReference type="Proteomes" id="UP001304461">
    <property type="component" value="Unassembled WGS sequence"/>
</dbReference>
<feature type="transmembrane region" description="Helical" evidence="1">
    <location>
        <begin position="279"/>
        <end position="296"/>
    </location>
</feature>
<dbReference type="CDD" id="cd00038">
    <property type="entry name" value="CAP_ED"/>
    <property type="match status" value="1"/>
</dbReference>
<sequence>MVSATSARRRESAVTERRMHLVRWALTTGWLLIILSLLYDPFTPRFTAPDHPWSPLRLPESCVTVQGTCLSETPYPLGTTLFWGLVVPSGIFILLVFGHEVWRRICPLSFLSQIPRALGLQRQIARVNPKTGEKRLQLAKVPGDSWLGKHYSRLQFGWLFVGLCGRILFFNADRLVLFAWLSFTIVCAIAVGWLYGGKSWCQYFCPMAPVQSVFSTPTGLLGSRAHMASTPITQSMCRTVQPDGSEQSACVACQQPCIDIDAERLYWARLPSPAFAFERYGYVGLVFGYFVYYYVYAGNWEYYFSGVWLRQEDQLAQLLRPGFFLFGQPIDVPRLVAVPLFLGLCTWLGTQAGRAIESALRRRVRRRGAEPDRERIRHRVFVVATFLVFNFFFLFAGRPLLLLAPDWVQYLFEATLVAVSTLWLYRAWDRSPDLYGRENLAERFRKQLTRMDLNVGLYLDGRSLADLGTEEVYVLAKVLPGFTGQKRLEAYKGVVREALEEGFVNAASSLEVLKQMRLSLGISDGEHRQLLDELGVEDPGLLDPDSRRSLEDQIRLSGYRKSLERLMLVQRLGSGPVTPGPDGAVLQSLRREYGISSLEEEQVLDDLSPAAAATHKVERLLERLPALTDGYRALHQSALRHQSAVLALLDDRLQRRKELTLRAILDGLATLQEDPAVPALVQRLQAIAPLELPELLHREGWESRLPAAVAETLAHPGGEAPSCSLEVPVEETLSFLASLAADASPTLAAAALFLTACLDAGRARSMAAALGAVGAPPLLLQTARAVEALDGHPELRGFPELEKRVFLATSDFFRRSDADTLDALASQADVRAFAKGELITEAGDTCRELLLLIEGIARVHHRDGERTWVKDLQPGRVLDELQVLTHSASESTIVAEADGTRLLAVPVDSFDAVLESDSDFARRVLELESGQLQRLMRAGGPSPVR</sequence>
<evidence type="ECO:0000313" key="3">
    <source>
        <dbReference type="EMBL" id="MEA5392471.1"/>
    </source>
</evidence>
<name>A0ABU5RXH4_9CYAN</name>
<dbReference type="EMBL" id="JAYGHX010000011">
    <property type="protein sequence ID" value="MEA5392471.1"/>
    <property type="molecule type" value="Genomic_DNA"/>
</dbReference>
<feature type="domain" description="Cyclic nucleotide-binding" evidence="2">
    <location>
        <begin position="812"/>
        <end position="926"/>
    </location>
</feature>
<dbReference type="RefSeq" id="WP_323306418.1">
    <property type="nucleotide sequence ID" value="NZ_JAYGHX010000011.1"/>
</dbReference>
<organism evidence="3 4">
    <name type="scientific">Cyanobium gracile UHCC 0139</name>
    <dbReference type="NCBI Taxonomy" id="3110308"/>
    <lineage>
        <taxon>Bacteria</taxon>
        <taxon>Bacillati</taxon>
        <taxon>Cyanobacteriota</taxon>
        <taxon>Cyanophyceae</taxon>
        <taxon>Synechococcales</taxon>
        <taxon>Prochlorococcaceae</taxon>
        <taxon>Cyanobium</taxon>
    </lineage>
</organism>
<feature type="transmembrane region" description="Helical" evidence="1">
    <location>
        <begin position="81"/>
        <end position="102"/>
    </location>
</feature>
<comment type="caution">
    <text evidence="3">The sequence shown here is derived from an EMBL/GenBank/DDBJ whole genome shotgun (WGS) entry which is preliminary data.</text>
</comment>
<dbReference type="InterPro" id="IPR000595">
    <property type="entry name" value="cNMP-bd_dom"/>
</dbReference>
<evidence type="ECO:0000256" key="1">
    <source>
        <dbReference type="SAM" id="Phobius"/>
    </source>
</evidence>
<dbReference type="InterPro" id="IPR018490">
    <property type="entry name" value="cNMP-bd_dom_sf"/>
</dbReference>
<keyword evidence="4" id="KW-1185">Reference proteome</keyword>
<dbReference type="InterPro" id="IPR014710">
    <property type="entry name" value="RmlC-like_jellyroll"/>
</dbReference>
<dbReference type="SMART" id="SM00100">
    <property type="entry name" value="cNMP"/>
    <property type="match status" value="1"/>
</dbReference>
<evidence type="ECO:0000259" key="2">
    <source>
        <dbReference type="PROSITE" id="PS50042"/>
    </source>
</evidence>
<feature type="transmembrane region" description="Helical" evidence="1">
    <location>
        <begin position="376"/>
        <end position="395"/>
    </location>
</feature>
<feature type="transmembrane region" description="Helical" evidence="1">
    <location>
        <begin position="178"/>
        <end position="196"/>
    </location>
</feature>
<feature type="transmembrane region" description="Helical" evidence="1">
    <location>
        <begin position="21"/>
        <end position="39"/>
    </location>
</feature>
<dbReference type="Pfam" id="PF00027">
    <property type="entry name" value="cNMP_binding"/>
    <property type="match status" value="1"/>
</dbReference>
<proteinExistence type="predicted"/>
<reference evidence="3 4" key="1">
    <citation type="submission" date="2023-12" db="EMBL/GenBank/DDBJ databases">
        <title>Baltic Sea Cyanobacteria.</title>
        <authorList>
            <person name="Delbaje E."/>
            <person name="Fewer D.P."/>
            <person name="Shishido T.K."/>
        </authorList>
    </citation>
    <scope>NUCLEOTIDE SEQUENCE [LARGE SCALE GENOMIC DNA]</scope>
    <source>
        <strain evidence="3 4">UHCC 0139</strain>
    </source>
</reference>
<dbReference type="Gene3D" id="2.60.120.10">
    <property type="entry name" value="Jelly Rolls"/>
    <property type="match status" value="1"/>
</dbReference>
<protein>
    <submittedName>
        <fullName evidence="3">Cyclic nucleotide-binding domain-containing protein</fullName>
    </submittedName>
</protein>
<keyword evidence="1" id="KW-0472">Membrane</keyword>
<accession>A0ABU5RXH4</accession>
<dbReference type="SUPFAM" id="SSF51206">
    <property type="entry name" value="cAMP-binding domain-like"/>
    <property type="match status" value="1"/>
</dbReference>
<keyword evidence="1" id="KW-1133">Transmembrane helix</keyword>